<feature type="region of interest" description="Disordered" evidence="1">
    <location>
        <begin position="1"/>
        <end position="30"/>
    </location>
</feature>
<evidence type="ECO:0000313" key="2">
    <source>
        <dbReference type="EMBL" id="KIK92592.1"/>
    </source>
</evidence>
<dbReference type="HOGENOM" id="CLU_2360356_0_0_1"/>
<reference evidence="2 3" key="1">
    <citation type="submission" date="2014-04" db="EMBL/GenBank/DDBJ databases">
        <authorList>
            <consortium name="DOE Joint Genome Institute"/>
            <person name="Kuo A."/>
            <person name="Kohler A."/>
            <person name="Jargeat P."/>
            <person name="Nagy L.G."/>
            <person name="Floudas D."/>
            <person name="Copeland A."/>
            <person name="Barry K.W."/>
            <person name="Cichocki N."/>
            <person name="Veneault-Fourrey C."/>
            <person name="LaButti K."/>
            <person name="Lindquist E.A."/>
            <person name="Lipzen A."/>
            <person name="Lundell T."/>
            <person name="Morin E."/>
            <person name="Murat C."/>
            <person name="Sun H."/>
            <person name="Tunlid A."/>
            <person name="Henrissat B."/>
            <person name="Grigoriev I.V."/>
            <person name="Hibbett D.S."/>
            <person name="Martin F."/>
            <person name="Nordberg H.P."/>
            <person name="Cantor M.N."/>
            <person name="Hua S.X."/>
        </authorList>
    </citation>
    <scope>NUCLEOTIDE SEQUENCE [LARGE SCALE GENOMIC DNA]</scope>
    <source>
        <strain evidence="2 3">Ve08.2h10</strain>
    </source>
</reference>
<reference evidence="3" key="2">
    <citation type="submission" date="2015-01" db="EMBL/GenBank/DDBJ databases">
        <title>Evolutionary Origins and Diversification of the Mycorrhizal Mutualists.</title>
        <authorList>
            <consortium name="DOE Joint Genome Institute"/>
            <consortium name="Mycorrhizal Genomics Consortium"/>
            <person name="Kohler A."/>
            <person name="Kuo A."/>
            <person name="Nagy L.G."/>
            <person name="Floudas D."/>
            <person name="Copeland A."/>
            <person name="Barry K.W."/>
            <person name="Cichocki N."/>
            <person name="Veneault-Fourrey C."/>
            <person name="LaButti K."/>
            <person name="Lindquist E.A."/>
            <person name="Lipzen A."/>
            <person name="Lundell T."/>
            <person name="Morin E."/>
            <person name="Murat C."/>
            <person name="Riley R."/>
            <person name="Ohm R."/>
            <person name="Sun H."/>
            <person name="Tunlid A."/>
            <person name="Henrissat B."/>
            <person name="Grigoriev I.V."/>
            <person name="Hibbett D.S."/>
            <person name="Martin F."/>
        </authorList>
    </citation>
    <scope>NUCLEOTIDE SEQUENCE [LARGE SCALE GENOMIC DNA]</scope>
    <source>
        <strain evidence="3">Ve08.2h10</strain>
    </source>
</reference>
<dbReference type="Proteomes" id="UP000054538">
    <property type="component" value="Unassembled WGS sequence"/>
</dbReference>
<protein>
    <submittedName>
        <fullName evidence="2">Uncharacterized protein</fullName>
    </submittedName>
</protein>
<accession>A0A0D0D6V4</accession>
<dbReference type="InParanoid" id="A0A0D0D6V4"/>
<feature type="compositionally biased region" description="Polar residues" evidence="1">
    <location>
        <begin position="71"/>
        <end position="88"/>
    </location>
</feature>
<organism evidence="2 3">
    <name type="scientific">Paxillus rubicundulus Ve08.2h10</name>
    <dbReference type="NCBI Taxonomy" id="930991"/>
    <lineage>
        <taxon>Eukaryota</taxon>
        <taxon>Fungi</taxon>
        <taxon>Dikarya</taxon>
        <taxon>Basidiomycota</taxon>
        <taxon>Agaricomycotina</taxon>
        <taxon>Agaricomycetes</taxon>
        <taxon>Agaricomycetidae</taxon>
        <taxon>Boletales</taxon>
        <taxon>Paxilineae</taxon>
        <taxon>Paxillaceae</taxon>
        <taxon>Paxillus</taxon>
    </lineage>
</organism>
<feature type="region of interest" description="Disordered" evidence="1">
    <location>
        <begin position="64"/>
        <end position="96"/>
    </location>
</feature>
<evidence type="ECO:0000313" key="3">
    <source>
        <dbReference type="Proteomes" id="UP000054538"/>
    </source>
</evidence>
<proteinExistence type="predicted"/>
<name>A0A0D0D6V4_9AGAM</name>
<gene>
    <name evidence="2" type="ORF">PAXRUDRAFT_829799</name>
</gene>
<dbReference type="EMBL" id="KN825263">
    <property type="protein sequence ID" value="KIK92592.1"/>
    <property type="molecule type" value="Genomic_DNA"/>
</dbReference>
<dbReference type="AlphaFoldDB" id="A0A0D0D6V4"/>
<evidence type="ECO:0000256" key="1">
    <source>
        <dbReference type="SAM" id="MobiDB-lite"/>
    </source>
</evidence>
<sequence length="96" mass="10703">MGPMTGPPNHMRREVQVRSGPFGMSSRTQVRPSSDVLHLYRYHTLELTNLHGGWGNLLRVHRRSNDRNECLRSTNSAKSRSQGLSNVSAGHPALAN</sequence>
<keyword evidence="3" id="KW-1185">Reference proteome</keyword>